<dbReference type="Pfam" id="PF03372">
    <property type="entry name" value="Exo_endo_phos"/>
    <property type="match status" value="1"/>
</dbReference>
<keyword evidence="1" id="KW-0732">Signal</keyword>
<dbReference type="PANTHER" id="PTHR41349">
    <property type="match status" value="1"/>
</dbReference>
<gene>
    <name evidence="3" type="ORF">SAMN05421820_10849</name>
</gene>
<organism evidence="3 4">
    <name type="scientific">Pedobacter steynii</name>
    <dbReference type="NCBI Taxonomy" id="430522"/>
    <lineage>
        <taxon>Bacteria</taxon>
        <taxon>Pseudomonadati</taxon>
        <taxon>Bacteroidota</taxon>
        <taxon>Sphingobacteriia</taxon>
        <taxon>Sphingobacteriales</taxon>
        <taxon>Sphingobacteriaceae</taxon>
        <taxon>Pedobacter</taxon>
    </lineage>
</organism>
<accession>A0A1H0C8N7</accession>
<dbReference type="AlphaFoldDB" id="A0A1H0C8N7"/>
<keyword evidence="3" id="KW-0378">Hydrolase</keyword>
<feature type="signal peptide" evidence="1">
    <location>
        <begin position="1"/>
        <end position="33"/>
    </location>
</feature>
<evidence type="ECO:0000259" key="2">
    <source>
        <dbReference type="Pfam" id="PF03372"/>
    </source>
</evidence>
<evidence type="ECO:0000313" key="4">
    <source>
        <dbReference type="Proteomes" id="UP000183200"/>
    </source>
</evidence>
<dbReference type="Gene3D" id="3.60.10.10">
    <property type="entry name" value="Endonuclease/exonuclease/phosphatase"/>
    <property type="match status" value="1"/>
</dbReference>
<evidence type="ECO:0000256" key="1">
    <source>
        <dbReference type="SAM" id="SignalP"/>
    </source>
</evidence>
<keyword evidence="3" id="KW-0269">Exonuclease</keyword>
<dbReference type="PANTHER" id="PTHR41349:SF1">
    <property type="entry name" value="PROTEIN CBG08683"/>
    <property type="match status" value="1"/>
</dbReference>
<dbReference type="Proteomes" id="UP000183200">
    <property type="component" value="Unassembled WGS sequence"/>
</dbReference>
<dbReference type="InterPro" id="IPR036691">
    <property type="entry name" value="Endo/exonu/phosph_ase_sf"/>
</dbReference>
<name>A0A1H0C8N7_9SPHI</name>
<protein>
    <submittedName>
        <fullName evidence="3">Exonuclease III</fullName>
    </submittedName>
</protein>
<dbReference type="GO" id="GO:0005975">
    <property type="term" value="P:carbohydrate metabolic process"/>
    <property type="evidence" value="ECO:0007669"/>
    <property type="project" value="UniProtKB-ARBA"/>
</dbReference>
<dbReference type="Pfam" id="PF13385">
    <property type="entry name" value="Laminin_G_3"/>
    <property type="match status" value="1"/>
</dbReference>
<proteinExistence type="predicted"/>
<dbReference type="GO" id="GO:0004527">
    <property type="term" value="F:exonuclease activity"/>
    <property type="evidence" value="ECO:0007669"/>
    <property type="project" value="UniProtKB-KW"/>
</dbReference>
<dbReference type="SUPFAM" id="SSF56219">
    <property type="entry name" value="DNase I-like"/>
    <property type="match status" value="1"/>
</dbReference>
<dbReference type="GO" id="GO:0004553">
    <property type="term" value="F:hydrolase activity, hydrolyzing O-glycosyl compounds"/>
    <property type="evidence" value="ECO:0007669"/>
    <property type="project" value="UniProtKB-ARBA"/>
</dbReference>
<reference evidence="4" key="1">
    <citation type="submission" date="2016-10" db="EMBL/GenBank/DDBJ databases">
        <authorList>
            <person name="Varghese N."/>
            <person name="Submissions S."/>
        </authorList>
    </citation>
    <scope>NUCLEOTIDE SEQUENCE [LARGE SCALE GENOMIC DNA]</scope>
    <source>
        <strain evidence="4">DSM 19110</strain>
    </source>
</reference>
<dbReference type="STRING" id="430522.BFS30_23310"/>
<feature type="domain" description="Endonuclease/exonuclease/phosphatase" evidence="2">
    <location>
        <begin position="260"/>
        <end position="511"/>
    </location>
</feature>
<feature type="chain" id="PRO_5010367372" evidence="1">
    <location>
        <begin position="34"/>
        <end position="522"/>
    </location>
</feature>
<dbReference type="Gene3D" id="2.60.120.200">
    <property type="match status" value="1"/>
</dbReference>
<dbReference type="InterPro" id="IPR005135">
    <property type="entry name" value="Endo/exonuclease/phosphatase"/>
</dbReference>
<dbReference type="EMBL" id="FNGY01000008">
    <property type="protein sequence ID" value="SDN54192.1"/>
    <property type="molecule type" value="Genomic_DNA"/>
</dbReference>
<dbReference type="SUPFAM" id="SSF49899">
    <property type="entry name" value="Concanavalin A-like lectins/glucanases"/>
    <property type="match status" value="1"/>
</dbReference>
<keyword evidence="3" id="KW-0540">Nuclease</keyword>
<dbReference type="InterPro" id="IPR013320">
    <property type="entry name" value="ConA-like_dom_sf"/>
</dbReference>
<evidence type="ECO:0000313" key="3">
    <source>
        <dbReference type="EMBL" id="SDN54192.1"/>
    </source>
</evidence>
<sequence length="522" mass="58930">MFVQLKINNLPWQMTFKIKLMTALVMMSASVFAQNPVYFQSFEPAAQYSTTKGIAGSALDLSANAAIRKILTVKNPLNEKDGDFSVMLWVKASPHLASDYDVLSSTRLTDKKLKGWRLGVQANGAWQWEAMGKSRYEYNPTVERQTVKDNKWHLLAFSYSKEKEEVRLYYDGVNTAIYYSPGLDSLNAKELLIGGRIADPTNSSSAEYRDQWHAFNGALDQVTLFTEVLSSDFIQNEYHAHFPVLNTKALTNEKNVLKVMNFNIFHGGNETGKEVGVERIVEVIKNSGADLISMQETYGSGARIADRLGYYFYLRSTNISIMSRYPIEETLAGYKSFYNGGAKIRLSKDQKIAFFANWLNFPTDYWGDLEKNVKLNADTLTKQMDQGNTADLRNILQIIQPYVDQSATTPVIFCGDFNSGSHLDWIESTKHLNGGLVVPFPSGLLLMKNGFKDSFREIHPDPLKVRGITWSPMSVDAFKDRIDYIYYKGSKIKAIASATIDQHPVKYPSDHAALLTTFKIQK</sequence>
<keyword evidence="4" id="KW-1185">Reference proteome</keyword>